<evidence type="ECO:0000256" key="1">
    <source>
        <dbReference type="SAM" id="Coils"/>
    </source>
</evidence>
<keyword evidence="1" id="KW-0175">Coiled coil</keyword>
<feature type="coiled-coil region" evidence="1">
    <location>
        <begin position="1"/>
        <end position="91"/>
    </location>
</feature>
<dbReference type="WBParaSite" id="PDA_v2.g18863.t1">
    <property type="protein sequence ID" value="PDA_v2.g18863.t1"/>
    <property type="gene ID" value="PDA_v2.g18863"/>
</dbReference>
<accession>A0A914PVK0</accession>
<name>A0A914PVK0_9BILA</name>
<evidence type="ECO:0000313" key="2">
    <source>
        <dbReference type="Proteomes" id="UP000887578"/>
    </source>
</evidence>
<dbReference type="Proteomes" id="UP000887578">
    <property type="component" value="Unplaced"/>
</dbReference>
<sequence length="145" mass="17031">MKRLEDGYERERKENARLLEDNEQLKEDKEYFKREFELTENEADQLVVTRDKLEAENEDLQNKNDKLGEEIQELKDKNKSLDIKCKTMKKAIDEIAEKFTVENQGKIIEEIKGSQKLPVPNKSAQPLMKPRSRLWALGNATLPNR</sequence>
<dbReference type="AlphaFoldDB" id="A0A914PVK0"/>
<protein>
    <submittedName>
        <fullName evidence="3">Uncharacterized protein</fullName>
    </submittedName>
</protein>
<keyword evidence="2" id="KW-1185">Reference proteome</keyword>
<organism evidence="2 3">
    <name type="scientific">Panagrolaimus davidi</name>
    <dbReference type="NCBI Taxonomy" id="227884"/>
    <lineage>
        <taxon>Eukaryota</taxon>
        <taxon>Metazoa</taxon>
        <taxon>Ecdysozoa</taxon>
        <taxon>Nematoda</taxon>
        <taxon>Chromadorea</taxon>
        <taxon>Rhabditida</taxon>
        <taxon>Tylenchina</taxon>
        <taxon>Panagrolaimomorpha</taxon>
        <taxon>Panagrolaimoidea</taxon>
        <taxon>Panagrolaimidae</taxon>
        <taxon>Panagrolaimus</taxon>
    </lineage>
</organism>
<reference evidence="3" key="1">
    <citation type="submission" date="2022-11" db="UniProtKB">
        <authorList>
            <consortium name="WormBaseParasite"/>
        </authorList>
    </citation>
    <scope>IDENTIFICATION</scope>
</reference>
<proteinExistence type="predicted"/>
<evidence type="ECO:0000313" key="3">
    <source>
        <dbReference type="WBParaSite" id="PDA_v2.g18863.t1"/>
    </source>
</evidence>